<sequence length="238" mass="24975">MTDPPRQLALDLPLAPRFGREDFLVGPTNEAAYARIEVWPDWPDRVLVLTGPAGSGKSHLAAIWAARAGARTCPAAAVTRAGVPELAGAGALVIEDADRPEDRDEAALFHLLNLARERGSGVVVTGAGPVEAWGLATPDLRSRLRLAPGVAIAPPDEALLRAVLVKLFVDRQIVVDTSVVDALALRIDRSLGRARDVVAALDREGLSRGRRITRPLALATLAALGGGEAACDDGTEDA</sequence>
<evidence type="ECO:0000313" key="2">
    <source>
        <dbReference type="Proteomes" id="UP001055167"/>
    </source>
</evidence>
<dbReference type="Proteomes" id="UP001055167">
    <property type="component" value="Unassembled WGS sequence"/>
</dbReference>
<dbReference type="EMBL" id="BPQH01000004">
    <property type="protein sequence ID" value="GJD48871.1"/>
    <property type="molecule type" value="Genomic_DNA"/>
</dbReference>
<evidence type="ECO:0000313" key="1">
    <source>
        <dbReference type="EMBL" id="GJD48871.1"/>
    </source>
</evidence>
<comment type="caution">
    <text evidence="1">The sequence shown here is derived from an EMBL/GenBank/DDBJ whole genome shotgun (WGS) entry which is preliminary data.</text>
</comment>
<organism evidence="1 2">
    <name type="scientific">Methylobacterium crusticola</name>
    <dbReference type="NCBI Taxonomy" id="1697972"/>
    <lineage>
        <taxon>Bacteria</taxon>
        <taxon>Pseudomonadati</taxon>
        <taxon>Pseudomonadota</taxon>
        <taxon>Alphaproteobacteria</taxon>
        <taxon>Hyphomicrobiales</taxon>
        <taxon>Methylobacteriaceae</taxon>
        <taxon>Methylobacterium</taxon>
    </lineage>
</organism>
<accession>A0ABQ4QU65</accession>
<dbReference type="Gene3D" id="3.40.50.300">
    <property type="entry name" value="P-loop containing nucleotide triphosphate hydrolases"/>
    <property type="match status" value="1"/>
</dbReference>
<dbReference type="InterPro" id="IPR027417">
    <property type="entry name" value="P-loop_NTPase"/>
</dbReference>
<dbReference type="SUPFAM" id="SSF52540">
    <property type="entry name" value="P-loop containing nucleoside triphosphate hydrolases"/>
    <property type="match status" value="1"/>
</dbReference>
<reference evidence="1" key="2">
    <citation type="submission" date="2021-08" db="EMBL/GenBank/DDBJ databases">
        <authorList>
            <person name="Tani A."/>
            <person name="Ola A."/>
            <person name="Ogura Y."/>
            <person name="Katsura K."/>
            <person name="Hayashi T."/>
        </authorList>
    </citation>
    <scope>NUCLEOTIDE SEQUENCE</scope>
    <source>
        <strain evidence="1">KCTC 52305</strain>
    </source>
</reference>
<keyword evidence="2" id="KW-1185">Reference proteome</keyword>
<dbReference type="RefSeq" id="WP_128560087.1">
    <property type="nucleotide sequence ID" value="NZ_BPQH01000004.1"/>
</dbReference>
<dbReference type="PANTHER" id="PTHR30050:SF5">
    <property type="entry name" value="DNAA REGULATORY INACTIVATOR HDA"/>
    <property type="match status" value="1"/>
</dbReference>
<dbReference type="Gene3D" id="1.10.8.60">
    <property type="match status" value="1"/>
</dbReference>
<dbReference type="PANTHER" id="PTHR30050">
    <property type="entry name" value="CHROMOSOMAL REPLICATION INITIATOR PROTEIN DNAA"/>
    <property type="match status" value="1"/>
</dbReference>
<reference evidence="1" key="1">
    <citation type="journal article" date="2021" name="Front. Microbiol.">
        <title>Comprehensive Comparative Genomics and Phenotyping of Methylobacterium Species.</title>
        <authorList>
            <person name="Alessa O."/>
            <person name="Ogura Y."/>
            <person name="Fujitani Y."/>
            <person name="Takami H."/>
            <person name="Hayashi T."/>
            <person name="Sahin N."/>
            <person name="Tani A."/>
        </authorList>
    </citation>
    <scope>NUCLEOTIDE SEQUENCE</scope>
    <source>
        <strain evidence="1">KCTC 52305</strain>
    </source>
</reference>
<proteinExistence type="predicted"/>
<name>A0ABQ4QU65_9HYPH</name>
<gene>
    <name evidence="1" type="ORF">OPKNFCMD_1597</name>
</gene>
<evidence type="ECO:0008006" key="3">
    <source>
        <dbReference type="Google" id="ProtNLM"/>
    </source>
</evidence>
<protein>
    <recommendedName>
        <fullName evidence="3">Chromosomal replication initiator protein DnaA domain-containing protein</fullName>
    </recommendedName>
</protein>